<dbReference type="Proteomes" id="UP001549291">
    <property type="component" value="Unassembled WGS sequence"/>
</dbReference>
<protein>
    <submittedName>
        <fullName evidence="2">Uncharacterized protein</fullName>
    </submittedName>
</protein>
<gene>
    <name evidence="2" type="ORF">ABIF63_001803</name>
</gene>
<feature type="transmembrane region" description="Helical" evidence="1">
    <location>
        <begin position="20"/>
        <end position="38"/>
    </location>
</feature>
<reference evidence="2 3" key="1">
    <citation type="submission" date="2024-06" db="EMBL/GenBank/DDBJ databases">
        <title>Genomic Encyclopedia of Type Strains, Phase V (KMG-V): Genome sequencing to study the core and pangenomes of soil and plant-associated prokaryotes.</title>
        <authorList>
            <person name="Whitman W."/>
        </authorList>
    </citation>
    <scope>NUCLEOTIDE SEQUENCE [LARGE SCALE GENOMIC DNA]</scope>
    <source>
        <strain evidence="2 3">USDA 160</strain>
    </source>
</reference>
<accession>A0ABV2RLL2</accession>
<keyword evidence="3" id="KW-1185">Reference proteome</keyword>
<evidence type="ECO:0000256" key="1">
    <source>
        <dbReference type="SAM" id="Phobius"/>
    </source>
</evidence>
<dbReference type="RefSeq" id="WP_259220707.1">
    <property type="nucleotide sequence ID" value="NZ_CP066351.1"/>
</dbReference>
<evidence type="ECO:0000313" key="2">
    <source>
        <dbReference type="EMBL" id="MET4717697.1"/>
    </source>
</evidence>
<proteinExistence type="predicted"/>
<keyword evidence="1" id="KW-1133">Transmembrane helix</keyword>
<name>A0ABV2RLL2_BRAJP</name>
<organism evidence="2 3">
    <name type="scientific">Bradyrhizobium japonicum</name>
    <dbReference type="NCBI Taxonomy" id="375"/>
    <lineage>
        <taxon>Bacteria</taxon>
        <taxon>Pseudomonadati</taxon>
        <taxon>Pseudomonadota</taxon>
        <taxon>Alphaproteobacteria</taxon>
        <taxon>Hyphomicrobiales</taxon>
        <taxon>Nitrobacteraceae</taxon>
        <taxon>Bradyrhizobium</taxon>
    </lineage>
</organism>
<keyword evidence="1" id="KW-0472">Membrane</keyword>
<keyword evidence="1" id="KW-0812">Transmembrane</keyword>
<comment type="caution">
    <text evidence="2">The sequence shown here is derived from an EMBL/GenBank/DDBJ whole genome shotgun (WGS) entry which is preliminary data.</text>
</comment>
<evidence type="ECO:0000313" key="3">
    <source>
        <dbReference type="Proteomes" id="UP001549291"/>
    </source>
</evidence>
<dbReference type="EMBL" id="JBEPTQ010000002">
    <property type="protein sequence ID" value="MET4717697.1"/>
    <property type="molecule type" value="Genomic_DNA"/>
</dbReference>
<sequence>MMMFVARVAYGSPQPGWTLLAISFLLSAVVVVIMRFVLGA</sequence>